<keyword evidence="7" id="KW-1185">Reference proteome</keyword>
<keyword evidence="3" id="KW-0010">Activator</keyword>
<protein>
    <submittedName>
        <fullName evidence="6">MerR family transcriptional regulator</fullName>
    </submittedName>
</protein>
<dbReference type="EMBL" id="PPEK01000001">
    <property type="protein sequence ID" value="PNV68697.1"/>
    <property type="molecule type" value="Genomic_DNA"/>
</dbReference>
<dbReference type="PANTHER" id="PTHR30204:SF90">
    <property type="entry name" value="HTH-TYPE TRANSCRIPTIONAL ACTIVATOR MTA"/>
    <property type="match status" value="1"/>
</dbReference>
<dbReference type="Proteomes" id="UP000236197">
    <property type="component" value="Unassembled WGS sequence"/>
</dbReference>
<dbReference type="InterPro" id="IPR012925">
    <property type="entry name" value="TipAS_dom"/>
</dbReference>
<evidence type="ECO:0000256" key="4">
    <source>
        <dbReference type="ARBA" id="ARBA00023163"/>
    </source>
</evidence>
<name>A0A2K2UED9_9ACTN</name>
<keyword evidence="4" id="KW-0804">Transcription</keyword>
<evidence type="ECO:0000256" key="1">
    <source>
        <dbReference type="ARBA" id="ARBA00023015"/>
    </source>
</evidence>
<evidence type="ECO:0000256" key="2">
    <source>
        <dbReference type="ARBA" id="ARBA00023125"/>
    </source>
</evidence>
<dbReference type="RefSeq" id="WP_103264024.1">
    <property type="nucleotide sequence ID" value="NZ_CABMLE010000001.1"/>
</dbReference>
<dbReference type="Pfam" id="PF13411">
    <property type="entry name" value="MerR_1"/>
    <property type="match status" value="1"/>
</dbReference>
<dbReference type="PROSITE" id="PS50937">
    <property type="entry name" value="HTH_MERR_2"/>
    <property type="match status" value="1"/>
</dbReference>
<reference evidence="7" key="1">
    <citation type="submission" date="2018-01" db="EMBL/GenBank/DDBJ databases">
        <title>Rubneribacter badeniensis gen. nov., sp. nov., and Colonibacter rubneri, gen. nov., sp. nov., WGS of new members of the Eggerthellaceae.</title>
        <authorList>
            <person name="Danylec N."/>
            <person name="Stoll D.A."/>
            <person name="Doetsch A."/>
            <person name="Kulling S.E."/>
            <person name="Huch M."/>
        </authorList>
    </citation>
    <scope>NUCLEOTIDE SEQUENCE [LARGE SCALE GENOMIC DNA]</scope>
    <source>
        <strain evidence="7">ResAG-96</strain>
    </source>
</reference>
<dbReference type="InterPro" id="IPR047057">
    <property type="entry name" value="MerR_fam"/>
</dbReference>
<dbReference type="CDD" id="cd01106">
    <property type="entry name" value="HTH_TipAL-Mta"/>
    <property type="match status" value="1"/>
</dbReference>
<dbReference type="PANTHER" id="PTHR30204">
    <property type="entry name" value="REDOX-CYCLING DRUG-SENSING TRANSCRIPTIONAL ACTIVATOR SOXR"/>
    <property type="match status" value="1"/>
</dbReference>
<dbReference type="OrthoDB" id="9809391at2"/>
<accession>A0A2K2UED9</accession>
<keyword evidence="1" id="KW-0805">Transcription regulation</keyword>
<dbReference type="SUPFAM" id="SSF46955">
    <property type="entry name" value="Putative DNA-binding domain"/>
    <property type="match status" value="1"/>
</dbReference>
<dbReference type="InterPro" id="IPR009061">
    <property type="entry name" value="DNA-bd_dom_put_sf"/>
</dbReference>
<dbReference type="GO" id="GO:0003700">
    <property type="term" value="F:DNA-binding transcription factor activity"/>
    <property type="evidence" value="ECO:0007669"/>
    <property type="project" value="InterPro"/>
</dbReference>
<evidence type="ECO:0000313" key="6">
    <source>
        <dbReference type="EMBL" id="PNV68697.1"/>
    </source>
</evidence>
<dbReference type="Pfam" id="PF07739">
    <property type="entry name" value="TipAS"/>
    <property type="match status" value="1"/>
</dbReference>
<evidence type="ECO:0000313" key="7">
    <source>
        <dbReference type="Proteomes" id="UP000236197"/>
    </source>
</evidence>
<dbReference type="InterPro" id="IPR036244">
    <property type="entry name" value="TipA-like_antibiotic-bd"/>
</dbReference>
<dbReference type="SUPFAM" id="SSF89082">
    <property type="entry name" value="Antibiotic binding domain of TipA-like multidrug resistance regulators"/>
    <property type="match status" value="1"/>
</dbReference>
<proteinExistence type="predicted"/>
<evidence type="ECO:0000256" key="3">
    <source>
        <dbReference type="ARBA" id="ARBA00023159"/>
    </source>
</evidence>
<feature type="domain" description="HTH merR-type" evidence="5">
    <location>
        <begin position="9"/>
        <end position="77"/>
    </location>
</feature>
<dbReference type="AlphaFoldDB" id="A0A2K2UED9"/>
<dbReference type="GO" id="GO:0003677">
    <property type="term" value="F:DNA binding"/>
    <property type="evidence" value="ECO:0007669"/>
    <property type="project" value="UniProtKB-KW"/>
</dbReference>
<evidence type="ECO:0000259" key="5">
    <source>
        <dbReference type="PROSITE" id="PS50937"/>
    </source>
</evidence>
<dbReference type="Gene3D" id="1.10.490.50">
    <property type="entry name" value="Antibiotic binding domain of TipA-like multidrug resistance regulators"/>
    <property type="match status" value="1"/>
</dbReference>
<dbReference type="InterPro" id="IPR000551">
    <property type="entry name" value="MerR-type_HTH_dom"/>
</dbReference>
<organism evidence="6 7">
    <name type="scientific">Enteroscipio rubneri</name>
    <dbReference type="NCBI Taxonomy" id="2070686"/>
    <lineage>
        <taxon>Bacteria</taxon>
        <taxon>Bacillati</taxon>
        <taxon>Actinomycetota</taxon>
        <taxon>Coriobacteriia</taxon>
        <taxon>Eggerthellales</taxon>
        <taxon>Eggerthellaceae</taxon>
        <taxon>Enteroscipio</taxon>
    </lineage>
</organism>
<gene>
    <name evidence="6" type="ORF">C2L71_01565</name>
</gene>
<keyword evidence="2" id="KW-0238">DNA-binding</keyword>
<dbReference type="Gene3D" id="1.10.1660.10">
    <property type="match status" value="1"/>
</dbReference>
<sequence>MEREQAEHGYTVHELAALSGCTVRTLHHYDELGLVRAQRAANGYRRYGPAEVDRLQQVLLYRECDMPLADIGRLLDDPAFDARDALAGHLRELHARKERLDGLIASVEKTLACMEGSTSMEDQEKFEAFKQGLVDENERRYGEEVRERWGDDAADASNAKLMGMSVEQYRRTQELEQGVKDALQAAIEAGDPAGEDALRAADLHRQWLCAFWKDGTYSKAAHRGIAEMYVADDRFRAYYEVVAPGAAEFLRDAIRAYCA</sequence>
<dbReference type="SMART" id="SM00422">
    <property type="entry name" value="HTH_MERR"/>
    <property type="match status" value="1"/>
</dbReference>
<comment type="caution">
    <text evidence="6">The sequence shown here is derived from an EMBL/GenBank/DDBJ whole genome shotgun (WGS) entry which is preliminary data.</text>
</comment>